<feature type="compositionally biased region" description="Gly residues" evidence="1">
    <location>
        <begin position="177"/>
        <end position="196"/>
    </location>
</feature>
<evidence type="ECO:0000313" key="3">
    <source>
        <dbReference type="Proteomes" id="UP000485058"/>
    </source>
</evidence>
<accession>A0A699Z8G3</accession>
<evidence type="ECO:0000256" key="1">
    <source>
        <dbReference type="SAM" id="MobiDB-lite"/>
    </source>
</evidence>
<protein>
    <submittedName>
        <fullName evidence="2">Uncharacterized protein</fullName>
    </submittedName>
</protein>
<name>A0A699Z8G3_HAELA</name>
<feature type="compositionally biased region" description="Low complexity" evidence="1">
    <location>
        <begin position="39"/>
        <end position="57"/>
    </location>
</feature>
<reference evidence="2 3" key="1">
    <citation type="submission" date="2020-02" db="EMBL/GenBank/DDBJ databases">
        <title>Draft genome sequence of Haematococcus lacustris strain NIES-144.</title>
        <authorList>
            <person name="Morimoto D."/>
            <person name="Nakagawa S."/>
            <person name="Yoshida T."/>
            <person name="Sawayama S."/>
        </authorList>
    </citation>
    <scope>NUCLEOTIDE SEQUENCE [LARGE SCALE GENOMIC DNA]</scope>
    <source>
        <strain evidence="2 3">NIES-144</strain>
    </source>
</reference>
<feature type="compositionally biased region" description="Gly residues" evidence="1">
    <location>
        <begin position="255"/>
        <end position="266"/>
    </location>
</feature>
<feature type="region of interest" description="Disordered" evidence="1">
    <location>
        <begin position="1"/>
        <end position="266"/>
    </location>
</feature>
<dbReference type="EMBL" id="BLLF01001212">
    <property type="protein sequence ID" value="GFH17855.1"/>
    <property type="molecule type" value="Genomic_DNA"/>
</dbReference>
<dbReference type="Proteomes" id="UP000485058">
    <property type="component" value="Unassembled WGS sequence"/>
</dbReference>
<sequence length="266" mass="26470">MAPHSSAVSDMGDEQGPTASDKAGLQDQSKAGSGRPSRAAKTSANAKLAAGKLLQGAEPGEHGRVTRQTRSQQSQPAAASQRPPSRATPTASTATAAKPLPGSNILQAQGRAAGRPSALAQSRGRGAGPKQATSIASRRQGGQGDQATGGLDVGDSVESEGCSDSSGTSPGSPGLRGQQGGRRQGGRQGSGAGGVGVEDVAQPGRGTRARTKAGVPAGKTLGRNQTGSELGQAGAVKQESDPRALPPKRSYAEMVGGGRGVRGWRE</sequence>
<organism evidence="2 3">
    <name type="scientific">Haematococcus lacustris</name>
    <name type="common">Green alga</name>
    <name type="synonym">Haematococcus pluvialis</name>
    <dbReference type="NCBI Taxonomy" id="44745"/>
    <lineage>
        <taxon>Eukaryota</taxon>
        <taxon>Viridiplantae</taxon>
        <taxon>Chlorophyta</taxon>
        <taxon>core chlorophytes</taxon>
        <taxon>Chlorophyceae</taxon>
        <taxon>CS clade</taxon>
        <taxon>Chlamydomonadales</taxon>
        <taxon>Haematococcaceae</taxon>
        <taxon>Haematococcus</taxon>
    </lineage>
</organism>
<comment type="caution">
    <text evidence="2">The sequence shown here is derived from an EMBL/GenBank/DDBJ whole genome shotgun (WGS) entry which is preliminary data.</text>
</comment>
<dbReference type="AlphaFoldDB" id="A0A699Z8G3"/>
<proteinExistence type="predicted"/>
<evidence type="ECO:0000313" key="2">
    <source>
        <dbReference type="EMBL" id="GFH17855.1"/>
    </source>
</evidence>
<feature type="compositionally biased region" description="Low complexity" evidence="1">
    <location>
        <begin position="162"/>
        <end position="176"/>
    </location>
</feature>
<keyword evidence="3" id="KW-1185">Reference proteome</keyword>
<gene>
    <name evidence="2" type="ORF">HaLaN_14569</name>
</gene>
<feature type="compositionally biased region" description="Low complexity" evidence="1">
    <location>
        <begin position="66"/>
        <end position="97"/>
    </location>
</feature>